<keyword evidence="2" id="KW-0378">Hydrolase</keyword>
<sequence>MNYRQAVQEITKIFPEIENELQENKTRNSYNVIRTFTNHINKMILGNRKKQLFKSMKMMNDLYKNGDASLRNAIENTFIYSLDNCTVFCSKEYRKVVFNLISFDLQKIYLKQIYRHGM</sequence>
<reference evidence="2 3" key="1">
    <citation type="submission" date="2020-08" db="EMBL/GenBank/DDBJ databases">
        <title>Functional genomics of gut bacteria from endangered species of beetles.</title>
        <authorList>
            <person name="Carlos-Shanley C."/>
        </authorList>
    </citation>
    <scope>NUCLEOTIDE SEQUENCE [LARGE SCALE GENOMIC DNA]</scope>
    <source>
        <strain evidence="2 3">S00151</strain>
    </source>
</reference>
<keyword evidence="3" id="KW-1185">Reference proteome</keyword>
<dbReference type="GO" id="GO:0004519">
    <property type="term" value="F:endonuclease activity"/>
    <property type="evidence" value="ECO:0007669"/>
    <property type="project" value="UniProtKB-KW"/>
</dbReference>
<gene>
    <name evidence="2" type="ORF">HNP38_001389</name>
</gene>
<dbReference type="InterPro" id="IPR056091">
    <property type="entry name" value="DUF7674"/>
</dbReference>
<comment type="caution">
    <text evidence="2">The sequence shown here is derived from an EMBL/GenBank/DDBJ whole genome shotgun (WGS) entry which is preliminary data.</text>
</comment>
<dbReference type="Pfam" id="PF24722">
    <property type="entry name" value="DUF7674"/>
    <property type="match status" value="1"/>
</dbReference>
<name>A0A840KDQ6_9FLAO</name>
<accession>A0A840KDQ6</accession>
<dbReference type="AlphaFoldDB" id="A0A840KDQ6"/>
<feature type="domain" description="DUF7674" evidence="1">
    <location>
        <begin position="8"/>
        <end position="114"/>
    </location>
</feature>
<dbReference type="RefSeq" id="WP_184186525.1">
    <property type="nucleotide sequence ID" value="NZ_JACHLE010000001.1"/>
</dbReference>
<keyword evidence="2" id="KW-0255">Endonuclease</keyword>
<evidence type="ECO:0000313" key="2">
    <source>
        <dbReference type="EMBL" id="MBB4806117.1"/>
    </source>
</evidence>
<protein>
    <submittedName>
        <fullName evidence="2">mRNA-degrading endonuclease HigB of HigAB toxin-antitoxin module</fullName>
    </submittedName>
</protein>
<dbReference type="EMBL" id="JACHLE010000001">
    <property type="protein sequence ID" value="MBB4806117.1"/>
    <property type="molecule type" value="Genomic_DNA"/>
</dbReference>
<evidence type="ECO:0000259" key="1">
    <source>
        <dbReference type="Pfam" id="PF24722"/>
    </source>
</evidence>
<keyword evidence="2" id="KW-0540">Nuclease</keyword>
<organism evidence="2 3">
    <name type="scientific">Chryseobacterium defluvii</name>
    <dbReference type="NCBI Taxonomy" id="160396"/>
    <lineage>
        <taxon>Bacteria</taxon>
        <taxon>Pseudomonadati</taxon>
        <taxon>Bacteroidota</taxon>
        <taxon>Flavobacteriia</taxon>
        <taxon>Flavobacteriales</taxon>
        <taxon>Weeksellaceae</taxon>
        <taxon>Chryseobacterium group</taxon>
        <taxon>Chryseobacterium</taxon>
    </lineage>
</organism>
<proteinExistence type="predicted"/>
<dbReference type="Proteomes" id="UP000592180">
    <property type="component" value="Unassembled WGS sequence"/>
</dbReference>
<evidence type="ECO:0000313" key="3">
    <source>
        <dbReference type="Proteomes" id="UP000592180"/>
    </source>
</evidence>